<sequence>MGDVTYDLYLEMEPRFKYDVYEELKLKEGKYIVVTLHRDFNVDNKEKLEKIFKQLSKIAVEKKIVFPIHPRTKRRVQEFGLEEYLKDITVIEPVDYLNLMGLVKRCWKVITDSGGLQKEAYFAGKQAVVLMPDTGWRELVEVGWNRLADEENLYQSVMEDNYRDFSGGVYGKGNAAELIVEILCKTLNR</sequence>
<accession>A0A1M7RSE4</accession>
<dbReference type="Pfam" id="PF02350">
    <property type="entry name" value="Epimerase_2"/>
    <property type="match status" value="1"/>
</dbReference>
<organism evidence="3 4">
    <name type="scientific">Fervidobacterium gondwanense DSM 13020</name>
    <dbReference type="NCBI Taxonomy" id="1121883"/>
    <lineage>
        <taxon>Bacteria</taxon>
        <taxon>Thermotogati</taxon>
        <taxon>Thermotogota</taxon>
        <taxon>Thermotogae</taxon>
        <taxon>Thermotogales</taxon>
        <taxon>Fervidobacteriaceae</taxon>
        <taxon>Fervidobacterium</taxon>
    </lineage>
</organism>
<dbReference type="STRING" id="1121883.SAMN02745226_00104"/>
<keyword evidence="4" id="KW-1185">Reference proteome</keyword>
<evidence type="ECO:0000259" key="2">
    <source>
        <dbReference type="Pfam" id="PF02350"/>
    </source>
</evidence>
<dbReference type="InterPro" id="IPR003331">
    <property type="entry name" value="UDP_GlcNAc_Epimerase_2_dom"/>
</dbReference>
<dbReference type="PANTHER" id="PTHR43174:SF1">
    <property type="entry name" value="UDP-N-ACETYLGLUCOSAMINE 2-EPIMERASE"/>
    <property type="match status" value="1"/>
</dbReference>
<dbReference type="EMBL" id="FRDJ01000001">
    <property type="protein sequence ID" value="SHN49189.1"/>
    <property type="molecule type" value="Genomic_DNA"/>
</dbReference>
<dbReference type="Gene3D" id="3.40.50.2000">
    <property type="entry name" value="Glycogen Phosphorylase B"/>
    <property type="match status" value="1"/>
</dbReference>
<evidence type="ECO:0000256" key="1">
    <source>
        <dbReference type="RuleBase" id="RU003513"/>
    </source>
</evidence>
<dbReference type="Proteomes" id="UP000184207">
    <property type="component" value="Unassembled WGS sequence"/>
</dbReference>
<name>A0A1M7RSE4_FERGO</name>
<dbReference type="GO" id="GO:0016853">
    <property type="term" value="F:isomerase activity"/>
    <property type="evidence" value="ECO:0007669"/>
    <property type="project" value="UniProtKB-KW"/>
</dbReference>
<protein>
    <submittedName>
        <fullName evidence="3">UDP-N-acetylglucosamine 2-epimerase</fullName>
    </submittedName>
</protein>
<reference evidence="4" key="1">
    <citation type="submission" date="2016-12" db="EMBL/GenBank/DDBJ databases">
        <authorList>
            <person name="Varghese N."/>
            <person name="Submissions S."/>
        </authorList>
    </citation>
    <scope>NUCLEOTIDE SEQUENCE [LARGE SCALE GENOMIC DNA]</scope>
    <source>
        <strain evidence="4">DSM 13020</strain>
    </source>
</reference>
<dbReference type="PANTHER" id="PTHR43174">
    <property type="entry name" value="UDP-N-ACETYLGLUCOSAMINE 2-EPIMERASE"/>
    <property type="match status" value="1"/>
</dbReference>
<dbReference type="SUPFAM" id="SSF53756">
    <property type="entry name" value="UDP-Glycosyltransferase/glycogen phosphorylase"/>
    <property type="match status" value="1"/>
</dbReference>
<evidence type="ECO:0000313" key="3">
    <source>
        <dbReference type="EMBL" id="SHN49189.1"/>
    </source>
</evidence>
<comment type="similarity">
    <text evidence="1">Belongs to the UDP-N-acetylglucosamine 2-epimerase family.</text>
</comment>
<feature type="domain" description="UDP-N-acetylglucosamine 2-epimerase" evidence="2">
    <location>
        <begin position="2"/>
        <end position="183"/>
    </location>
</feature>
<keyword evidence="1" id="KW-0413">Isomerase</keyword>
<dbReference type="AlphaFoldDB" id="A0A1M7RSE4"/>
<dbReference type="InterPro" id="IPR029767">
    <property type="entry name" value="WecB-like"/>
</dbReference>
<evidence type="ECO:0000313" key="4">
    <source>
        <dbReference type="Proteomes" id="UP000184207"/>
    </source>
</evidence>
<proteinExistence type="inferred from homology"/>
<gene>
    <name evidence="3" type="ORF">SAMN02745226_00104</name>
</gene>